<proteinExistence type="predicted"/>
<dbReference type="Proteomes" id="UP000728968">
    <property type="component" value="Unassembled WGS sequence"/>
</dbReference>
<sequence length="232" mass="26970">MSKIVFASEGITEVNFILKLLELKEGFLFNDKNNKKIDNKELSPQLVGKYENNDIYLANFGGVNSFKKFIEKFCDNRPTEIDKLIFIVDADFYNAEKQNGGYKNRKKSIEGYIKKIKEKIEIDYGECKILFDYYITPNNKDDGMTEDICLKSINCQKIVEYIKNEVIEKVEKTGEANIKNISKSTFMMVSATQDPLRGSSHLFIDNCFSLFNQEEEELVKFKEFIYKNLVIN</sequence>
<dbReference type="Pfam" id="PF11536">
    <property type="entry name" value="DUF3226"/>
    <property type="match status" value="1"/>
</dbReference>
<name>A0ABS2G398_FUSMR</name>
<dbReference type="InterPro" id="IPR024508">
    <property type="entry name" value="DUF3226"/>
</dbReference>
<organism evidence="1 2">
    <name type="scientific">Fusobacterium mortiferum</name>
    <dbReference type="NCBI Taxonomy" id="850"/>
    <lineage>
        <taxon>Bacteria</taxon>
        <taxon>Fusobacteriati</taxon>
        <taxon>Fusobacteriota</taxon>
        <taxon>Fusobacteriia</taxon>
        <taxon>Fusobacteriales</taxon>
        <taxon>Fusobacteriaceae</taxon>
        <taxon>Fusobacterium</taxon>
    </lineage>
</organism>
<dbReference type="RefSeq" id="WP_204716364.1">
    <property type="nucleotide sequence ID" value="NZ_JACJLT010000072.1"/>
</dbReference>
<accession>A0ABS2G398</accession>
<evidence type="ECO:0000313" key="2">
    <source>
        <dbReference type="Proteomes" id="UP000728968"/>
    </source>
</evidence>
<gene>
    <name evidence="1" type="ORF">H6A04_07905</name>
</gene>
<evidence type="ECO:0008006" key="3">
    <source>
        <dbReference type="Google" id="ProtNLM"/>
    </source>
</evidence>
<evidence type="ECO:0000313" key="1">
    <source>
        <dbReference type="EMBL" id="MBM6875572.1"/>
    </source>
</evidence>
<keyword evidence="2" id="KW-1185">Reference proteome</keyword>
<comment type="caution">
    <text evidence="1">The sequence shown here is derived from an EMBL/GenBank/DDBJ whole genome shotgun (WGS) entry which is preliminary data.</text>
</comment>
<protein>
    <recommendedName>
        <fullName evidence="3">DUF4276 family protein</fullName>
    </recommendedName>
</protein>
<reference evidence="1 2" key="1">
    <citation type="journal article" date="2021" name="Sci. Rep.">
        <title>The distribution of antibiotic resistance genes in chicken gut microbiota commensals.</title>
        <authorList>
            <person name="Juricova H."/>
            <person name="Matiasovicova J."/>
            <person name="Kubasova T."/>
            <person name="Cejkova D."/>
            <person name="Rychlik I."/>
        </authorList>
    </citation>
    <scope>NUCLEOTIDE SEQUENCE [LARGE SCALE GENOMIC DNA]</scope>
    <source>
        <strain evidence="1 2">An425</strain>
    </source>
</reference>
<dbReference type="EMBL" id="JACJLT010000072">
    <property type="protein sequence ID" value="MBM6875572.1"/>
    <property type="molecule type" value="Genomic_DNA"/>
</dbReference>